<dbReference type="AlphaFoldDB" id="A5CY84"/>
<dbReference type="PANTHER" id="PTHR47870">
    <property type="entry name" value="CYTOCHROME C-TYPE BIOGENESIS PROTEIN CCMH"/>
    <property type="match status" value="1"/>
</dbReference>
<feature type="repeat" description="TPR" evidence="2">
    <location>
        <begin position="108"/>
        <end position="141"/>
    </location>
</feature>
<dbReference type="InterPro" id="IPR019734">
    <property type="entry name" value="TPR_rpt"/>
</dbReference>
<dbReference type="HOGENOM" id="CLU_094894_1_1_9"/>
<dbReference type="Gene3D" id="1.25.40.10">
    <property type="entry name" value="Tetratricopeptide repeat domain"/>
    <property type="match status" value="1"/>
</dbReference>
<proteinExistence type="predicted"/>
<keyword evidence="3" id="KW-0472">Membrane</keyword>
<dbReference type="STRING" id="370438.PTH_2860"/>
<dbReference type="InterPro" id="IPR011990">
    <property type="entry name" value="TPR-like_helical_dom_sf"/>
</dbReference>
<gene>
    <name evidence="4" type="ordered locus">PTH_2860</name>
</gene>
<dbReference type="PROSITE" id="PS50005">
    <property type="entry name" value="TPR"/>
    <property type="match status" value="2"/>
</dbReference>
<dbReference type="InterPro" id="IPR051263">
    <property type="entry name" value="C-type_cytochrome_biogenesis"/>
</dbReference>
<dbReference type="SUPFAM" id="SSF48452">
    <property type="entry name" value="TPR-like"/>
    <property type="match status" value="1"/>
</dbReference>
<organism evidence="4 5">
    <name type="scientific">Pelotomaculum thermopropionicum (strain DSM 13744 / JCM 10971 / SI)</name>
    <dbReference type="NCBI Taxonomy" id="370438"/>
    <lineage>
        <taxon>Bacteria</taxon>
        <taxon>Bacillati</taxon>
        <taxon>Bacillota</taxon>
        <taxon>Clostridia</taxon>
        <taxon>Eubacteriales</taxon>
        <taxon>Desulfotomaculaceae</taxon>
        <taxon>Pelotomaculum</taxon>
    </lineage>
</organism>
<keyword evidence="3" id="KW-0812">Transmembrane</keyword>
<reference evidence="5" key="1">
    <citation type="journal article" date="2008" name="Genome Res.">
        <title>The genome of Pelotomaculum thermopropionicum reveals niche-associated evolution in anaerobic microbiota.</title>
        <authorList>
            <person name="Kosaka T."/>
            <person name="Kato S."/>
            <person name="Shimoyama T."/>
            <person name="Ishii S."/>
            <person name="Abe T."/>
            <person name="Watanabe K."/>
        </authorList>
    </citation>
    <scope>NUCLEOTIDE SEQUENCE [LARGE SCALE GENOMIC DNA]</scope>
    <source>
        <strain evidence="5">DSM 13744 / JCM 10971 / SI</strain>
    </source>
</reference>
<dbReference type="KEGG" id="pth:PTH_2860"/>
<keyword evidence="3" id="KW-1133">Transmembrane helix</keyword>
<dbReference type="eggNOG" id="COG4235">
    <property type="taxonomic scope" value="Bacteria"/>
</dbReference>
<evidence type="ECO:0000256" key="3">
    <source>
        <dbReference type="SAM" id="Phobius"/>
    </source>
</evidence>
<accession>A5CY84</accession>
<feature type="transmembrane region" description="Helical" evidence="3">
    <location>
        <begin position="12"/>
        <end position="36"/>
    </location>
</feature>
<evidence type="ECO:0000256" key="2">
    <source>
        <dbReference type="PROSITE-ProRule" id="PRU00339"/>
    </source>
</evidence>
<name>A5CY84_PELTS</name>
<dbReference type="PANTHER" id="PTHR47870:SF1">
    <property type="entry name" value="CYTOCHROME C-TYPE BIOGENESIS PROTEIN CCMH"/>
    <property type="match status" value="1"/>
</dbReference>
<dbReference type="EMBL" id="AP009389">
    <property type="protein sequence ID" value="BAF61041.1"/>
    <property type="molecule type" value="Genomic_DNA"/>
</dbReference>
<evidence type="ECO:0000313" key="4">
    <source>
        <dbReference type="EMBL" id="BAF61041.1"/>
    </source>
</evidence>
<dbReference type="GO" id="GO:0017004">
    <property type="term" value="P:cytochrome complex assembly"/>
    <property type="evidence" value="ECO:0007669"/>
    <property type="project" value="UniProtKB-KW"/>
</dbReference>
<evidence type="ECO:0000313" key="5">
    <source>
        <dbReference type="Proteomes" id="UP000006556"/>
    </source>
</evidence>
<dbReference type="Pfam" id="PF14559">
    <property type="entry name" value="TPR_19"/>
    <property type="match status" value="1"/>
</dbReference>
<protein>
    <submittedName>
        <fullName evidence="4">Uncharacterized protein</fullName>
    </submittedName>
</protein>
<keyword evidence="1" id="KW-0201">Cytochrome c-type biogenesis</keyword>
<feature type="repeat" description="TPR" evidence="2">
    <location>
        <begin position="74"/>
        <end position="107"/>
    </location>
</feature>
<dbReference type="SMART" id="SM00028">
    <property type="entry name" value="TPR"/>
    <property type="match status" value="2"/>
</dbReference>
<sequence length="196" mass="21732">MFIKKRVKKSRFQKAVFITITVLIAIGLVVPLAGLFQSQPGGMAGQDAGPAGQQTLEEKLADLEAKARENPGDRVLLMELAELYRYTGNPDRAVKTYEQVLTLDPGNSQARLGIAVTYYFSSKYDLAIAQLQELLRRDPDNKEAHQLYGYVLAIGKKDYATAIQELEKFISLAKEGPDVEKARQAINEWKSAQAGK</sequence>
<keyword evidence="5" id="KW-1185">Reference proteome</keyword>
<evidence type="ECO:0000256" key="1">
    <source>
        <dbReference type="ARBA" id="ARBA00022748"/>
    </source>
</evidence>
<keyword evidence="2" id="KW-0802">TPR repeat</keyword>
<dbReference type="Proteomes" id="UP000006556">
    <property type="component" value="Chromosome"/>
</dbReference>